<dbReference type="Proteomes" id="UP001605036">
    <property type="component" value="Unassembled WGS sequence"/>
</dbReference>
<name>A0ABD1Y6W7_9MARC</name>
<evidence type="ECO:0000313" key="1">
    <source>
        <dbReference type="EMBL" id="KAL2621347.1"/>
    </source>
</evidence>
<protein>
    <submittedName>
        <fullName evidence="1">Uncharacterized protein</fullName>
    </submittedName>
</protein>
<organism evidence="1 2">
    <name type="scientific">Riccia fluitans</name>
    <dbReference type="NCBI Taxonomy" id="41844"/>
    <lineage>
        <taxon>Eukaryota</taxon>
        <taxon>Viridiplantae</taxon>
        <taxon>Streptophyta</taxon>
        <taxon>Embryophyta</taxon>
        <taxon>Marchantiophyta</taxon>
        <taxon>Marchantiopsida</taxon>
        <taxon>Marchantiidae</taxon>
        <taxon>Marchantiales</taxon>
        <taxon>Ricciaceae</taxon>
        <taxon>Riccia</taxon>
    </lineage>
</organism>
<sequence length="84" mass="9443">MAEALAIWKATWISSAPLRRLEPPVPHLLYFSHQILLDFVAISFLTFKLEFRFSCRSLGAEELGATAADREIGVSRFSCLASDR</sequence>
<gene>
    <name evidence="1" type="ORF">R1flu_001552</name>
</gene>
<dbReference type="EMBL" id="JBHFFA010000006">
    <property type="protein sequence ID" value="KAL2621347.1"/>
    <property type="molecule type" value="Genomic_DNA"/>
</dbReference>
<comment type="caution">
    <text evidence="1">The sequence shown here is derived from an EMBL/GenBank/DDBJ whole genome shotgun (WGS) entry which is preliminary data.</text>
</comment>
<accession>A0ABD1Y6W7</accession>
<dbReference type="AlphaFoldDB" id="A0ABD1Y6W7"/>
<keyword evidence="2" id="KW-1185">Reference proteome</keyword>
<proteinExistence type="predicted"/>
<reference evidence="1 2" key="1">
    <citation type="submission" date="2024-09" db="EMBL/GenBank/DDBJ databases">
        <title>Chromosome-scale assembly of Riccia fluitans.</title>
        <authorList>
            <person name="Paukszto L."/>
            <person name="Sawicki J."/>
            <person name="Karawczyk K."/>
            <person name="Piernik-Szablinska J."/>
            <person name="Szczecinska M."/>
            <person name="Mazdziarz M."/>
        </authorList>
    </citation>
    <scope>NUCLEOTIDE SEQUENCE [LARGE SCALE GENOMIC DNA]</scope>
    <source>
        <strain evidence="1">Rf_01</strain>
        <tissue evidence="1">Aerial parts of the thallus</tissue>
    </source>
</reference>
<evidence type="ECO:0000313" key="2">
    <source>
        <dbReference type="Proteomes" id="UP001605036"/>
    </source>
</evidence>